<dbReference type="GO" id="GO:0005737">
    <property type="term" value="C:cytoplasm"/>
    <property type="evidence" value="ECO:0007669"/>
    <property type="project" value="TreeGrafter"/>
</dbReference>
<evidence type="ECO:0000259" key="2">
    <source>
        <dbReference type="Pfam" id="PF02230"/>
    </source>
</evidence>
<sequence length="242" mass="27966">MLSLKELIPALTKDFTQGITRVDKHIYINPKKEHKYTFIWMHGLEDVPDSFLAGFNNPELNPFDNETTKVILLCAPVRPLTKNQGEMMTSWYDIMIPNWKQFWGIKTDKELWGVDQAIESRNFIWSLIDQEPIPKKNIFIGGFSQGCCMSLLAGLGYKESLGGILGNSGFLFPFTEFNNKTPIQILHGEEDEVIPYEFAEKSIQPLIKLENEFNLIKLKGIEHAMMMDNFKLMKEFVMKHLQ</sequence>
<comment type="caution">
    <text evidence="3">The sequence shown here is derived from an EMBL/GenBank/DDBJ whole genome shotgun (WGS) entry which is preliminary data.</text>
</comment>
<dbReference type="EMBL" id="CAJJDM010000021">
    <property type="protein sequence ID" value="CAD8055270.1"/>
    <property type="molecule type" value="Genomic_DNA"/>
</dbReference>
<reference evidence="3" key="1">
    <citation type="submission" date="2021-01" db="EMBL/GenBank/DDBJ databases">
        <authorList>
            <consortium name="Genoscope - CEA"/>
            <person name="William W."/>
        </authorList>
    </citation>
    <scope>NUCLEOTIDE SEQUENCE</scope>
</reference>
<dbReference type="Pfam" id="PF02230">
    <property type="entry name" value="Abhydrolase_2"/>
    <property type="match status" value="1"/>
</dbReference>
<dbReference type="PANTHER" id="PTHR10655:SF17">
    <property type="entry name" value="LYSOPHOSPHOLIPASE-LIKE PROTEIN 1"/>
    <property type="match status" value="1"/>
</dbReference>
<keyword evidence="4" id="KW-1185">Reference proteome</keyword>
<dbReference type="InterPro" id="IPR050565">
    <property type="entry name" value="LYPA1-2/EST-like"/>
</dbReference>
<dbReference type="InterPro" id="IPR003140">
    <property type="entry name" value="PLipase/COase/thioEstase"/>
</dbReference>
<dbReference type="GO" id="GO:0052689">
    <property type="term" value="F:carboxylic ester hydrolase activity"/>
    <property type="evidence" value="ECO:0007669"/>
    <property type="project" value="TreeGrafter"/>
</dbReference>
<evidence type="ECO:0000313" key="3">
    <source>
        <dbReference type="EMBL" id="CAD8055270.1"/>
    </source>
</evidence>
<evidence type="ECO:0000313" key="4">
    <source>
        <dbReference type="Proteomes" id="UP000688137"/>
    </source>
</evidence>
<feature type="domain" description="Phospholipase/carboxylesterase/thioesterase" evidence="2">
    <location>
        <begin position="28"/>
        <end position="240"/>
    </location>
</feature>
<evidence type="ECO:0000256" key="1">
    <source>
        <dbReference type="ARBA" id="ARBA00022801"/>
    </source>
</evidence>
<dbReference type="FunFam" id="3.40.50.1820:FF:000644">
    <property type="entry name" value="Acyl-protein thioesterase 1"/>
    <property type="match status" value="1"/>
</dbReference>
<accession>A0A8S1KIH1</accession>
<protein>
    <recommendedName>
        <fullName evidence="2">Phospholipase/carboxylesterase/thioesterase domain-containing protein</fullName>
    </recommendedName>
</protein>
<dbReference type="PANTHER" id="PTHR10655">
    <property type="entry name" value="LYSOPHOSPHOLIPASE-RELATED"/>
    <property type="match status" value="1"/>
</dbReference>
<dbReference type="GO" id="GO:0008474">
    <property type="term" value="F:palmitoyl-(protein) hydrolase activity"/>
    <property type="evidence" value="ECO:0007669"/>
    <property type="project" value="TreeGrafter"/>
</dbReference>
<keyword evidence="1" id="KW-0378">Hydrolase</keyword>
<dbReference type="AlphaFoldDB" id="A0A8S1KIH1"/>
<proteinExistence type="predicted"/>
<organism evidence="3 4">
    <name type="scientific">Paramecium primaurelia</name>
    <dbReference type="NCBI Taxonomy" id="5886"/>
    <lineage>
        <taxon>Eukaryota</taxon>
        <taxon>Sar</taxon>
        <taxon>Alveolata</taxon>
        <taxon>Ciliophora</taxon>
        <taxon>Intramacronucleata</taxon>
        <taxon>Oligohymenophorea</taxon>
        <taxon>Peniculida</taxon>
        <taxon>Parameciidae</taxon>
        <taxon>Paramecium</taxon>
    </lineage>
</organism>
<dbReference type="Proteomes" id="UP000688137">
    <property type="component" value="Unassembled WGS sequence"/>
</dbReference>
<name>A0A8S1KIH1_PARPR</name>
<gene>
    <name evidence="3" type="ORF">PPRIM_AZ9-3.1.T0230094</name>
</gene>